<sequence length="634" mass="71281">MWRPASLLARRTFLSRETAAQKFRDTVFHSQVPNAEFLKLSVPCVESLFHKSDFSTWVCGKSDFYPHARFFSSNPSENYEEERAESSVPQANEGFGEFSGSSNNVFDESMSSISSELEAGSSIFNEDADGLELNDGLAAEIDESSIPMDQGFDSFATEDDKVEKMEENDMEKVQSLLSLLQSSATADASPEEDFEKMGLILNEDFVVMVLETPYVPGESLLGFARWVLKKPEFKVTERVLDALVSGICKGNRKREAYALWDLVQEVGEKEKGVLSTGSLNELIALYSRLGKGKAAYDVFNKFGEFGSVLNADTYYFTIEALCKRSFYDWACSVCQKMVHEDKLPSCDRVGKIISYLCRGSKAKDAHSVYLSAKDKKIHPPRSSVNFLIISLCRLRLSDKETPTEIDKEIDRETVSLALEMLNDYTTEDRIRAIKPFSSVIRKLCWIEDVERAKRLLLEMIDIGPPPGNAIFNTVINGLAKVGDMDEAMKIMRLMESRGLKPDVYTYSVITSGYAKGGSMEEACKIFEEAKKKHSKLSPVTYHTLIRGFCKLEHYDVAVNLLREMKDYGVHPNHDEYNKLIKSLCLKALDWETAEKLREEMKENGLILNGRTSALINAVKQLQEEGTSQEVTAAA</sequence>
<dbReference type="PANTHER" id="PTHR47938">
    <property type="entry name" value="RESPIRATORY COMPLEX I CHAPERONE (CIA84), PUTATIVE (AFU_ORTHOLOGUE AFUA_2G06020)-RELATED"/>
    <property type="match status" value="1"/>
</dbReference>
<evidence type="ECO:0000256" key="1">
    <source>
        <dbReference type="ARBA" id="ARBA00007626"/>
    </source>
</evidence>
<dbReference type="NCBIfam" id="TIGR00756">
    <property type="entry name" value="PPR"/>
    <property type="match status" value="3"/>
</dbReference>
<dbReference type="Proteomes" id="UP000594638">
    <property type="component" value="Unassembled WGS sequence"/>
</dbReference>
<feature type="repeat" description="PPR" evidence="3">
    <location>
        <begin position="502"/>
        <end position="536"/>
    </location>
</feature>
<accession>A0A8S0SI35</accession>
<evidence type="ECO:0000313" key="5">
    <source>
        <dbReference type="Proteomes" id="UP000594638"/>
    </source>
</evidence>
<dbReference type="EMBL" id="CACTIH010005430">
    <property type="protein sequence ID" value="CAA2991990.1"/>
    <property type="molecule type" value="Genomic_DNA"/>
</dbReference>
<gene>
    <name evidence="4" type="ORF">OLEA9_A014546</name>
</gene>
<dbReference type="Gramene" id="OE9A014546T1">
    <property type="protein sequence ID" value="OE9A014546C1"/>
    <property type="gene ID" value="OE9A014546"/>
</dbReference>
<feature type="repeat" description="PPR" evidence="3">
    <location>
        <begin position="537"/>
        <end position="571"/>
    </location>
</feature>
<feature type="repeat" description="PPR" evidence="3">
    <location>
        <begin position="467"/>
        <end position="501"/>
    </location>
</feature>
<keyword evidence="2" id="KW-0677">Repeat</keyword>
<dbReference type="Pfam" id="PF01535">
    <property type="entry name" value="PPR"/>
    <property type="match status" value="2"/>
</dbReference>
<dbReference type="AlphaFoldDB" id="A0A8S0SI35"/>
<dbReference type="PANTHER" id="PTHR47938:SF46">
    <property type="entry name" value="PENTACOTRIPEPTIDE-REPEAT REGION OF PRORP DOMAIN-CONTAINING PROTEIN"/>
    <property type="match status" value="1"/>
</dbReference>
<proteinExistence type="inferred from homology"/>
<evidence type="ECO:0000256" key="2">
    <source>
        <dbReference type="ARBA" id="ARBA00022737"/>
    </source>
</evidence>
<dbReference type="InterPro" id="IPR002885">
    <property type="entry name" value="PPR_rpt"/>
</dbReference>
<evidence type="ECO:0000313" key="4">
    <source>
        <dbReference type="EMBL" id="CAA2991990.1"/>
    </source>
</evidence>
<comment type="similarity">
    <text evidence="1">Belongs to the PPR family. P subfamily.</text>
</comment>
<protein>
    <submittedName>
        <fullName evidence="4">Pentatricopeptide repeat-containing At3g02650, mitochondrial</fullName>
    </submittedName>
</protein>
<dbReference type="Pfam" id="PF13041">
    <property type="entry name" value="PPR_2"/>
    <property type="match status" value="2"/>
</dbReference>
<evidence type="ECO:0000256" key="3">
    <source>
        <dbReference type="PROSITE-ProRule" id="PRU00708"/>
    </source>
</evidence>
<dbReference type="GO" id="GO:0003729">
    <property type="term" value="F:mRNA binding"/>
    <property type="evidence" value="ECO:0007669"/>
    <property type="project" value="TreeGrafter"/>
</dbReference>
<keyword evidence="5" id="KW-1185">Reference proteome</keyword>
<feature type="repeat" description="PPR" evidence="3">
    <location>
        <begin position="572"/>
        <end position="607"/>
    </location>
</feature>
<dbReference type="SUPFAM" id="SSF81901">
    <property type="entry name" value="HCP-like"/>
    <property type="match status" value="1"/>
</dbReference>
<dbReference type="OrthoDB" id="185373at2759"/>
<dbReference type="InterPro" id="IPR011990">
    <property type="entry name" value="TPR-like_helical_dom_sf"/>
</dbReference>
<comment type="caution">
    <text evidence="4">The sequence shown here is derived from an EMBL/GenBank/DDBJ whole genome shotgun (WGS) entry which is preliminary data.</text>
</comment>
<name>A0A8S0SI35_OLEEU</name>
<dbReference type="PROSITE" id="PS51375">
    <property type="entry name" value="PPR"/>
    <property type="match status" value="4"/>
</dbReference>
<dbReference type="Gene3D" id="1.25.40.10">
    <property type="entry name" value="Tetratricopeptide repeat domain"/>
    <property type="match status" value="3"/>
</dbReference>
<reference evidence="4 5" key="1">
    <citation type="submission" date="2019-12" db="EMBL/GenBank/DDBJ databases">
        <authorList>
            <person name="Alioto T."/>
            <person name="Alioto T."/>
            <person name="Gomez Garrido J."/>
        </authorList>
    </citation>
    <scope>NUCLEOTIDE SEQUENCE [LARGE SCALE GENOMIC DNA]</scope>
</reference>
<organism evidence="4 5">
    <name type="scientific">Olea europaea subsp. europaea</name>
    <dbReference type="NCBI Taxonomy" id="158383"/>
    <lineage>
        <taxon>Eukaryota</taxon>
        <taxon>Viridiplantae</taxon>
        <taxon>Streptophyta</taxon>
        <taxon>Embryophyta</taxon>
        <taxon>Tracheophyta</taxon>
        <taxon>Spermatophyta</taxon>
        <taxon>Magnoliopsida</taxon>
        <taxon>eudicotyledons</taxon>
        <taxon>Gunneridae</taxon>
        <taxon>Pentapetalae</taxon>
        <taxon>asterids</taxon>
        <taxon>lamiids</taxon>
        <taxon>Lamiales</taxon>
        <taxon>Oleaceae</taxon>
        <taxon>Oleeae</taxon>
        <taxon>Olea</taxon>
    </lineage>
</organism>